<name>A0A2G9ZGQ1_9BACT</name>
<evidence type="ECO:0000259" key="1">
    <source>
        <dbReference type="Pfam" id="PF14716"/>
    </source>
</evidence>
<accession>A0A2G9ZGQ1</accession>
<dbReference type="AlphaFoldDB" id="A0A2G9ZGQ1"/>
<organism evidence="2 3">
    <name type="scientific">bacterium (Candidatus Gribaldobacteria) CG23_combo_of_CG06-09_8_20_14_all_37_87_8</name>
    <dbReference type="NCBI Taxonomy" id="2014278"/>
    <lineage>
        <taxon>Bacteria</taxon>
        <taxon>Candidatus Gribaldobacteria</taxon>
    </lineage>
</organism>
<comment type="caution">
    <text evidence="2">The sequence shown here is derived from an EMBL/GenBank/DDBJ whole genome shotgun (WGS) entry which is preliminary data.</text>
</comment>
<dbReference type="InterPro" id="IPR027421">
    <property type="entry name" value="DNA_pol_lamdba_lyase_dom_sf"/>
</dbReference>
<dbReference type="EMBL" id="PCSB01000038">
    <property type="protein sequence ID" value="PIP31750.1"/>
    <property type="molecule type" value="Genomic_DNA"/>
</dbReference>
<evidence type="ECO:0000313" key="3">
    <source>
        <dbReference type="Proteomes" id="UP000230447"/>
    </source>
</evidence>
<feature type="domain" description="Crossover junction endonuclease MUS81-like HHH" evidence="1">
    <location>
        <begin position="5"/>
        <end position="84"/>
    </location>
</feature>
<dbReference type="Gene3D" id="1.10.150.110">
    <property type="entry name" value="DNA polymerase beta, N-terminal domain-like"/>
    <property type="match status" value="1"/>
</dbReference>
<protein>
    <recommendedName>
        <fullName evidence="1">Crossover junction endonuclease MUS81-like HHH domain-containing protein</fullName>
    </recommendedName>
</protein>
<evidence type="ECO:0000313" key="2">
    <source>
        <dbReference type="EMBL" id="PIP31750.1"/>
    </source>
</evidence>
<sequence length="228" mass="26530">MPEVTNQQIIEALEEIKGLLGLKKVSMSTPFRLKADQKAIDALKKQKQEIALVYKEKGLKGIKEILGVGDKNAQKIEELLKKGKIKQLEELKEETAIQQIITFYFQTKNISLEELKKQAKKQKIVYSRYTKPAKQLLELAGSIDKAKQAIKTVSLWANSRNLDYSIETTFKKWLELDKLKPKEIIKKPFYEGKPMFFSQTKKKWFVIADNGEWLEFCDKMDKIEWKIS</sequence>
<gene>
    <name evidence="2" type="ORF">COX24_01900</name>
</gene>
<reference evidence="2 3" key="1">
    <citation type="submission" date="2017-09" db="EMBL/GenBank/DDBJ databases">
        <title>Depth-based differentiation of microbial function through sediment-hosted aquifers and enrichment of novel symbionts in the deep terrestrial subsurface.</title>
        <authorList>
            <person name="Probst A.J."/>
            <person name="Ladd B."/>
            <person name="Jarett J.K."/>
            <person name="Geller-Mcgrath D.E."/>
            <person name="Sieber C.M."/>
            <person name="Emerson J.B."/>
            <person name="Anantharaman K."/>
            <person name="Thomas B.C."/>
            <person name="Malmstrom R."/>
            <person name="Stieglmeier M."/>
            <person name="Klingl A."/>
            <person name="Woyke T."/>
            <person name="Ryan C.M."/>
            <person name="Banfield J.F."/>
        </authorList>
    </citation>
    <scope>NUCLEOTIDE SEQUENCE [LARGE SCALE GENOMIC DNA]</scope>
    <source>
        <strain evidence="2">CG23_combo_of_CG06-09_8_20_14_all_37_87_8</strain>
    </source>
</reference>
<proteinExistence type="predicted"/>
<dbReference type="Pfam" id="PF14716">
    <property type="entry name" value="HHH_8"/>
    <property type="match status" value="1"/>
</dbReference>
<dbReference type="Proteomes" id="UP000230447">
    <property type="component" value="Unassembled WGS sequence"/>
</dbReference>
<dbReference type="InterPro" id="IPR010996">
    <property type="entry name" value="HHH_MUS81"/>
</dbReference>
<dbReference type="SUPFAM" id="SSF47802">
    <property type="entry name" value="DNA polymerase beta, N-terminal domain-like"/>
    <property type="match status" value="1"/>
</dbReference>